<feature type="compositionally biased region" description="Basic residues" evidence="1">
    <location>
        <begin position="41"/>
        <end position="53"/>
    </location>
</feature>
<feature type="compositionally biased region" description="Low complexity" evidence="1">
    <location>
        <begin position="54"/>
        <end position="85"/>
    </location>
</feature>
<evidence type="ECO:0000256" key="1">
    <source>
        <dbReference type="SAM" id="MobiDB-lite"/>
    </source>
</evidence>
<feature type="region of interest" description="Disordered" evidence="1">
    <location>
        <begin position="1"/>
        <end position="259"/>
    </location>
</feature>
<evidence type="ECO:0000313" key="2">
    <source>
        <dbReference type="EMBL" id="MDQ0364573.1"/>
    </source>
</evidence>
<accession>A0AAE3VUT1</accession>
<dbReference type="EMBL" id="JAUSUZ010000001">
    <property type="protein sequence ID" value="MDQ0364573.1"/>
    <property type="molecule type" value="Genomic_DNA"/>
</dbReference>
<feature type="compositionally biased region" description="Basic and acidic residues" evidence="1">
    <location>
        <begin position="192"/>
        <end position="209"/>
    </location>
</feature>
<protein>
    <submittedName>
        <fullName evidence="2">Uncharacterized protein</fullName>
    </submittedName>
</protein>
<dbReference type="Proteomes" id="UP001240236">
    <property type="component" value="Unassembled WGS sequence"/>
</dbReference>
<proteinExistence type="predicted"/>
<sequence>MAVGGPAAEATVTTPGIVGIPGLDVGADRHRPVGPPGRTGQRPHRPGERRRSRQPGIVGAPAAPWAATARLAPAAPRSRTSAAPTPLWPSAPAAGRHRRSVRIPEDSMSGPAWREVRSASPDAGDLRSPGAHPDHPTAPPRRPPWAEPRGTGSAPAADRDRSLNTRLPPAGRNPVVRPMTASETRPGGTTREASDRGRAESSRLRDPPRRGSAGGFGWPRQQKQGGLQRRTAGKGGVIPGSGSRIVGQSEDVDHFMGST</sequence>
<keyword evidence="3" id="KW-1185">Reference proteome</keyword>
<evidence type="ECO:0000313" key="3">
    <source>
        <dbReference type="Proteomes" id="UP001240236"/>
    </source>
</evidence>
<dbReference type="AlphaFoldDB" id="A0AAE3VUT1"/>
<comment type="caution">
    <text evidence="2">The sequence shown here is derived from an EMBL/GenBank/DDBJ whole genome shotgun (WGS) entry which is preliminary data.</text>
</comment>
<organism evidence="2 3">
    <name type="scientific">Catenuloplanes indicus</name>
    <dbReference type="NCBI Taxonomy" id="137267"/>
    <lineage>
        <taxon>Bacteria</taxon>
        <taxon>Bacillati</taxon>
        <taxon>Actinomycetota</taxon>
        <taxon>Actinomycetes</taxon>
        <taxon>Micromonosporales</taxon>
        <taxon>Micromonosporaceae</taxon>
        <taxon>Catenuloplanes</taxon>
    </lineage>
</organism>
<feature type="compositionally biased region" description="Pro residues" evidence="1">
    <location>
        <begin position="136"/>
        <end position="146"/>
    </location>
</feature>
<reference evidence="2 3" key="1">
    <citation type="submission" date="2023-07" db="EMBL/GenBank/DDBJ databases">
        <title>Sequencing the genomes of 1000 actinobacteria strains.</title>
        <authorList>
            <person name="Klenk H.-P."/>
        </authorList>
    </citation>
    <scope>NUCLEOTIDE SEQUENCE [LARGE SCALE GENOMIC DNA]</scope>
    <source>
        <strain evidence="2 3">DSM 44709</strain>
    </source>
</reference>
<gene>
    <name evidence="2" type="ORF">J2S42_001242</name>
</gene>
<name>A0AAE3VUT1_9ACTN</name>